<evidence type="ECO:0000313" key="3">
    <source>
        <dbReference type="Proteomes" id="UP000076574"/>
    </source>
</evidence>
<evidence type="ECO:0000313" key="2">
    <source>
        <dbReference type="EMBL" id="KZD22195.1"/>
    </source>
</evidence>
<protein>
    <submittedName>
        <fullName evidence="2">Uncharacterized protein</fullName>
    </submittedName>
</protein>
<feature type="transmembrane region" description="Helical" evidence="1">
    <location>
        <begin position="163"/>
        <end position="181"/>
    </location>
</feature>
<dbReference type="RefSeq" id="WP_068734678.1">
    <property type="nucleotide sequence ID" value="NZ_LVYV01000023.1"/>
</dbReference>
<dbReference type="STRING" id="943830.A4A58_09045"/>
<keyword evidence="1" id="KW-0812">Transmembrane</keyword>
<feature type="transmembrane region" description="Helical" evidence="1">
    <location>
        <begin position="78"/>
        <end position="96"/>
    </location>
</feature>
<comment type="caution">
    <text evidence="2">The sequence shown here is derived from an EMBL/GenBank/DDBJ whole genome shotgun (WGS) entry which is preliminary data.</text>
</comment>
<feature type="transmembrane region" description="Helical" evidence="1">
    <location>
        <begin position="397"/>
        <end position="415"/>
    </location>
</feature>
<dbReference type="Proteomes" id="UP000076574">
    <property type="component" value="Unassembled WGS sequence"/>
</dbReference>
<feature type="transmembrane region" description="Helical" evidence="1">
    <location>
        <begin position="231"/>
        <end position="257"/>
    </location>
</feature>
<keyword evidence="3" id="KW-1185">Reference proteome</keyword>
<evidence type="ECO:0000256" key="1">
    <source>
        <dbReference type="SAM" id="Phobius"/>
    </source>
</evidence>
<keyword evidence="1" id="KW-1133">Transmembrane helix</keyword>
<feature type="transmembrane region" description="Helical" evidence="1">
    <location>
        <begin position="370"/>
        <end position="391"/>
    </location>
</feature>
<dbReference type="AlphaFoldDB" id="A0A163YIK6"/>
<keyword evidence="1" id="KW-0472">Membrane</keyword>
<proteinExistence type="predicted"/>
<name>A0A163YIK6_9BRAD</name>
<feature type="transmembrane region" description="Helical" evidence="1">
    <location>
        <begin position="193"/>
        <end position="225"/>
    </location>
</feature>
<sequence>MQAETSSSKDGSAVNEVVYAAAHYIKPGGSFVLLGLAFVLTLVMLAHNGIFGVVETFSDEHDHFKRSMMFASIVRGNANLETIGTFYAGGIWPPLYPMLMGSIHAITNCGVGVLRGINVLLAYGGFAFLIAAIAQPWGRYIGIAVVALFVIGTHYYFQIRPESLVLLLLGAAIFLIVKYRLFSVGTQGQPSRYVLCGALFAMACLTHAFVAVLAIYLVMLALLAIRYRFHFVVAFAVIAGPYVAAQVMIHNGVVLFATTAEENLARNNNVFLRDHERPQADELLFAEMERRYKAGDKVTYPRPMLLPQGRYEQWLHDENKRRIFKEMAMEEVRADPAGVAIRAMQRATGLIGGEGCVPGQRYGCNVSPKIDLMAFCGLELLALIGLAYAAQSERLRASSFSFVIACVALLAPMIVTQAVERQFVIVLVLASFGGLARLKSPRT</sequence>
<feature type="transmembrane region" description="Helical" evidence="1">
    <location>
        <begin position="31"/>
        <end position="57"/>
    </location>
</feature>
<feature type="transmembrane region" description="Helical" evidence="1">
    <location>
        <begin position="140"/>
        <end position="157"/>
    </location>
</feature>
<feature type="transmembrane region" description="Helical" evidence="1">
    <location>
        <begin position="422"/>
        <end position="438"/>
    </location>
</feature>
<organism evidence="2 3">
    <name type="scientific">Tardiphaga robiniae</name>
    <dbReference type="NCBI Taxonomy" id="943830"/>
    <lineage>
        <taxon>Bacteria</taxon>
        <taxon>Pseudomonadati</taxon>
        <taxon>Pseudomonadota</taxon>
        <taxon>Alphaproteobacteria</taxon>
        <taxon>Hyphomicrobiales</taxon>
        <taxon>Nitrobacteraceae</taxon>
        <taxon>Tardiphaga</taxon>
    </lineage>
</organism>
<dbReference type="OrthoDB" id="8442672at2"/>
<dbReference type="EMBL" id="LVYV01000023">
    <property type="protein sequence ID" value="KZD22195.1"/>
    <property type="molecule type" value="Genomic_DNA"/>
</dbReference>
<accession>A0A163YIK6</accession>
<gene>
    <name evidence="2" type="ORF">A4A58_09045</name>
</gene>
<feature type="transmembrane region" description="Helical" evidence="1">
    <location>
        <begin position="116"/>
        <end position="133"/>
    </location>
</feature>
<reference evidence="2 3" key="1">
    <citation type="submission" date="2016-03" db="EMBL/GenBank/DDBJ databases">
        <title>Microsymbionts genomes from the relict species Vavilovia formosa (Stev.) Fed.</title>
        <authorList>
            <person name="Kopat V."/>
            <person name="Chirak E."/>
            <person name="Kimeklis A."/>
            <person name="Andronov E."/>
        </authorList>
    </citation>
    <scope>NUCLEOTIDE SEQUENCE [LARGE SCALE GENOMIC DNA]</scope>
    <source>
        <strain evidence="2 3">Vaf07</strain>
    </source>
</reference>